<dbReference type="EMBL" id="JAVFWL010000006">
    <property type="protein sequence ID" value="KAK6760629.1"/>
    <property type="molecule type" value="Genomic_DNA"/>
</dbReference>
<evidence type="ECO:0000313" key="2">
    <source>
        <dbReference type="Proteomes" id="UP001303046"/>
    </source>
</evidence>
<protein>
    <recommendedName>
        <fullName evidence="3">Glycosyltransferase family 92 protein</fullName>
    </recommendedName>
</protein>
<evidence type="ECO:0000313" key="1">
    <source>
        <dbReference type="EMBL" id="KAK6760629.1"/>
    </source>
</evidence>
<name>A0ABR1ED68_NECAM</name>
<proteinExistence type="predicted"/>
<organism evidence="1 2">
    <name type="scientific">Necator americanus</name>
    <name type="common">Human hookworm</name>
    <dbReference type="NCBI Taxonomy" id="51031"/>
    <lineage>
        <taxon>Eukaryota</taxon>
        <taxon>Metazoa</taxon>
        <taxon>Ecdysozoa</taxon>
        <taxon>Nematoda</taxon>
        <taxon>Chromadorea</taxon>
        <taxon>Rhabditida</taxon>
        <taxon>Rhabditina</taxon>
        <taxon>Rhabditomorpha</taxon>
        <taxon>Strongyloidea</taxon>
        <taxon>Ancylostomatidae</taxon>
        <taxon>Bunostominae</taxon>
        <taxon>Necator</taxon>
    </lineage>
</organism>
<keyword evidence="2" id="KW-1185">Reference proteome</keyword>
<accession>A0ABR1ED68</accession>
<reference evidence="1 2" key="1">
    <citation type="submission" date="2023-08" db="EMBL/GenBank/DDBJ databases">
        <title>A Necator americanus chromosomal reference genome.</title>
        <authorList>
            <person name="Ilik V."/>
            <person name="Petrzelkova K.J."/>
            <person name="Pardy F."/>
            <person name="Fuh T."/>
            <person name="Niatou-Singa F.S."/>
            <person name="Gouil Q."/>
            <person name="Baker L."/>
            <person name="Ritchie M.E."/>
            <person name="Jex A.R."/>
            <person name="Gazzola D."/>
            <person name="Li H."/>
            <person name="Toshio Fujiwara R."/>
            <person name="Zhan B."/>
            <person name="Aroian R.V."/>
            <person name="Pafco B."/>
            <person name="Schwarz E.M."/>
        </authorList>
    </citation>
    <scope>NUCLEOTIDE SEQUENCE [LARGE SCALE GENOMIC DNA]</scope>
    <source>
        <strain evidence="1 2">Aroian</strain>
        <tissue evidence="1">Whole animal</tissue>
    </source>
</reference>
<gene>
    <name evidence="1" type="primary">Necator_chrX.g22072</name>
    <name evidence="1" type="ORF">RB195_021911</name>
</gene>
<sequence length="225" mass="26443">MISGSSQLFLQNLWVKGYDWDQPLSNTETIQWQNTCDKSTEFSKSIPRHAPSHAFAACNYVRCVDKSTINSHLLVHALAEDRVAWTEPCSKPIPTQFKKYQSIIHCHAVLSMENITTHFFFGLSEPKLVQLPWYPTIVHPYSVQHRQFGERVCWPTPLNRWVEKEALMQKFKQTPYEELCFFRCQTQTRRKESKHLILSRSIFSHMPRAFKFGPLHHVQEVYCTD</sequence>
<dbReference type="Proteomes" id="UP001303046">
    <property type="component" value="Unassembled WGS sequence"/>
</dbReference>
<evidence type="ECO:0008006" key="3">
    <source>
        <dbReference type="Google" id="ProtNLM"/>
    </source>
</evidence>
<comment type="caution">
    <text evidence="1">The sequence shown here is derived from an EMBL/GenBank/DDBJ whole genome shotgun (WGS) entry which is preliminary data.</text>
</comment>
<dbReference type="Pfam" id="PF05380">
    <property type="entry name" value="Peptidase_A17"/>
    <property type="match status" value="1"/>
</dbReference>
<dbReference type="InterPro" id="IPR008042">
    <property type="entry name" value="Retrotrans_Pao"/>
</dbReference>